<accession>A0A7X4GYH2</accession>
<evidence type="ECO:0000256" key="3">
    <source>
        <dbReference type="ARBA" id="ARBA00012438"/>
    </source>
</evidence>
<dbReference type="SMART" id="SM00304">
    <property type="entry name" value="HAMP"/>
    <property type="match status" value="1"/>
</dbReference>
<dbReference type="SUPFAM" id="SSF158472">
    <property type="entry name" value="HAMP domain-like"/>
    <property type="match status" value="1"/>
</dbReference>
<dbReference type="Gene3D" id="1.10.287.130">
    <property type="match status" value="1"/>
</dbReference>
<protein>
    <recommendedName>
        <fullName evidence="3">histidine kinase</fullName>
        <ecNumber evidence="3">2.7.13.3</ecNumber>
    </recommendedName>
</protein>
<evidence type="ECO:0000313" key="15">
    <source>
        <dbReference type="Proteomes" id="UP000469734"/>
    </source>
</evidence>
<name>A0A7X4GYH2_9BURK</name>
<dbReference type="SMART" id="SM00388">
    <property type="entry name" value="HisKA"/>
    <property type="match status" value="1"/>
</dbReference>
<evidence type="ECO:0000256" key="10">
    <source>
        <dbReference type="ARBA" id="ARBA00023136"/>
    </source>
</evidence>
<sequence length="459" mass="50678">MRSSITVKLFLSVLAACATVLLVQTLTFRISFQRDFLDYLNEQGSESMARLMPRLAAAYRQRGSWEFLQSDSTAWVDLMRPQGDFDEINRNLSIADQTGALMRTGLLDARLHRIAGNFRVSATSMRRPVVVDGQTVGWLAMLPFQDMMSITDARFLEKQRRVWAIIGVASLAIIALLTFFLTRSLLHRVRTMAGGTHLLAAGDYSSRIEVGSLDELGTLAQDFNRMAEALERNEGARRALMADISHELRTPLTVMLAELEAVLDGIRQPSTQSLHALHLEMTQLGKLIDDLHDLALTDIGALAYQRMPVDLATILRSALDGVRERLGAKDLRLVVQIASEPLFIIGDERRLQQLFANLLENTLRYADHGAHVKVACRCAGDAVTIILEDSAPGVPDDKLDRLFERFYRVESSRNRASGGSGLGLAICRNIAEAHNGRISASTSPLGGLRITVDLARAAS</sequence>
<dbReference type="InterPro" id="IPR036097">
    <property type="entry name" value="HisK_dim/P_sf"/>
</dbReference>
<feature type="transmembrane region" description="Helical" evidence="11">
    <location>
        <begin position="162"/>
        <end position="182"/>
    </location>
</feature>
<keyword evidence="4" id="KW-0597">Phosphoprotein</keyword>
<evidence type="ECO:0000259" key="12">
    <source>
        <dbReference type="PROSITE" id="PS50109"/>
    </source>
</evidence>
<keyword evidence="9" id="KW-0902">Two-component regulatory system</keyword>
<evidence type="ECO:0000256" key="4">
    <source>
        <dbReference type="ARBA" id="ARBA00022553"/>
    </source>
</evidence>
<dbReference type="PROSITE" id="PS50885">
    <property type="entry name" value="HAMP"/>
    <property type="match status" value="1"/>
</dbReference>
<dbReference type="InterPro" id="IPR036890">
    <property type="entry name" value="HATPase_C_sf"/>
</dbReference>
<evidence type="ECO:0000256" key="6">
    <source>
        <dbReference type="ARBA" id="ARBA00022692"/>
    </source>
</evidence>
<evidence type="ECO:0000313" key="14">
    <source>
        <dbReference type="EMBL" id="MYM70919.1"/>
    </source>
</evidence>
<dbReference type="GO" id="GO:0000155">
    <property type="term" value="F:phosphorelay sensor kinase activity"/>
    <property type="evidence" value="ECO:0007669"/>
    <property type="project" value="InterPro"/>
</dbReference>
<dbReference type="PRINTS" id="PR00344">
    <property type="entry name" value="BCTRLSENSOR"/>
</dbReference>
<comment type="catalytic activity">
    <reaction evidence="1">
        <text>ATP + protein L-histidine = ADP + protein N-phospho-L-histidine.</text>
        <dbReference type="EC" id="2.7.13.3"/>
    </reaction>
</comment>
<dbReference type="GO" id="GO:0005886">
    <property type="term" value="C:plasma membrane"/>
    <property type="evidence" value="ECO:0007669"/>
    <property type="project" value="UniProtKB-SubCell"/>
</dbReference>
<dbReference type="Pfam" id="PF00512">
    <property type="entry name" value="HisKA"/>
    <property type="match status" value="1"/>
</dbReference>
<dbReference type="Gene3D" id="6.10.340.10">
    <property type="match status" value="1"/>
</dbReference>
<keyword evidence="6 11" id="KW-0812">Transmembrane</keyword>
<dbReference type="InterPro" id="IPR005467">
    <property type="entry name" value="His_kinase_dom"/>
</dbReference>
<evidence type="ECO:0000256" key="7">
    <source>
        <dbReference type="ARBA" id="ARBA00022777"/>
    </source>
</evidence>
<dbReference type="InterPro" id="IPR003661">
    <property type="entry name" value="HisK_dim/P_dom"/>
</dbReference>
<dbReference type="PANTHER" id="PTHR45436:SF5">
    <property type="entry name" value="SENSOR HISTIDINE KINASE TRCS"/>
    <property type="match status" value="1"/>
</dbReference>
<dbReference type="InterPro" id="IPR003594">
    <property type="entry name" value="HATPase_dom"/>
</dbReference>
<proteinExistence type="predicted"/>
<evidence type="ECO:0000256" key="8">
    <source>
        <dbReference type="ARBA" id="ARBA00022989"/>
    </source>
</evidence>
<dbReference type="Pfam" id="PF02518">
    <property type="entry name" value="HATPase_c"/>
    <property type="match status" value="1"/>
</dbReference>
<gene>
    <name evidence="14" type="primary">baeS</name>
    <name evidence="14" type="ORF">GTP56_01740</name>
</gene>
<dbReference type="EC" id="2.7.13.3" evidence="3"/>
<evidence type="ECO:0000256" key="9">
    <source>
        <dbReference type="ARBA" id="ARBA00023012"/>
    </source>
</evidence>
<dbReference type="EMBL" id="WWCR01000001">
    <property type="protein sequence ID" value="MYM70919.1"/>
    <property type="molecule type" value="Genomic_DNA"/>
</dbReference>
<comment type="subcellular location">
    <subcellularLocation>
        <location evidence="2">Cell inner membrane</location>
        <topology evidence="2">Multi-pass membrane protein</topology>
    </subcellularLocation>
</comment>
<keyword evidence="7 14" id="KW-0418">Kinase</keyword>
<comment type="caution">
    <text evidence="14">The sequence shown here is derived from an EMBL/GenBank/DDBJ whole genome shotgun (WGS) entry which is preliminary data.</text>
</comment>
<evidence type="ECO:0000259" key="13">
    <source>
        <dbReference type="PROSITE" id="PS50885"/>
    </source>
</evidence>
<dbReference type="PROSITE" id="PS50109">
    <property type="entry name" value="HIS_KIN"/>
    <property type="match status" value="1"/>
</dbReference>
<dbReference type="Pfam" id="PF00672">
    <property type="entry name" value="HAMP"/>
    <property type="match status" value="1"/>
</dbReference>
<dbReference type="NCBIfam" id="NF012163">
    <property type="entry name" value="BaeS_SmeS"/>
    <property type="match status" value="1"/>
</dbReference>
<evidence type="ECO:0000256" key="2">
    <source>
        <dbReference type="ARBA" id="ARBA00004429"/>
    </source>
</evidence>
<keyword evidence="10 11" id="KW-0472">Membrane</keyword>
<feature type="domain" description="HAMP" evidence="13">
    <location>
        <begin position="183"/>
        <end position="235"/>
    </location>
</feature>
<dbReference type="SUPFAM" id="SSF55874">
    <property type="entry name" value="ATPase domain of HSP90 chaperone/DNA topoisomerase II/histidine kinase"/>
    <property type="match status" value="1"/>
</dbReference>
<dbReference type="InterPro" id="IPR050428">
    <property type="entry name" value="TCS_sensor_his_kinase"/>
</dbReference>
<dbReference type="AlphaFoldDB" id="A0A7X4GYH2"/>
<evidence type="ECO:0000256" key="1">
    <source>
        <dbReference type="ARBA" id="ARBA00000085"/>
    </source>
</evidence>
<dbReference type="CDD" id="cd00082">
    <property type="entry name" value="HisKA"/>
    <property type="match status" value="1"/>
</dbReference>
<evidence type="ECO:0000256" key="5">
    <source>
        <dbReference type="ARBA" id="ARBA00022679"/>
    </source>
</evidence>
<dbReference type="PANTHER" id="PTHR45436">
    <property type="entry name" value="SENSOR HISTIDINE KINASE YKOH"/>
    <property type="match status" value="1"/>
</dbReference>
<dbReference type="Proteomes" id="UP000469734">
    <property type="component" value="Unassembled WGS sequence"/>
</dbReference>
<reference evidence="14 15" key="1">
    <citation type="submission" date="2019-12" db="EMBL/GenBank/DDBJ databases">
        <title>Novel species isolated from a subtropical stream in China.</title>
        <authorList>
            <person name="Lu H."/>
        </authorList>
    </citation>
    <scope>NUCLEOTIDE SEQUENCE [LARGE SCALE GENOMIC DNA]</scope>
    <source>
        <strain evidence="14 15">FT134W</strain>
    </source>
</reference>
<dbReference type="InterPro" id="IPR003660">
    <property type="entry name" value="HAMP_dom"/>
</dbReference>
<organism evidence="14 15">
    <name type="scientific">Duganella margarita</name>
    <dbReference type="NCBI Taxonomy" id="2692170"/>
    <lineage>
        <taxon>Bacteria</taxon>
        <taxon>Pseudomonadati</taxon>
        <taxon>Pseudomonadota</taxon>
        <taxon>Betaproteobacteria</taxon>
        <taxon>Burkholderiales</taxon>
        <taxon>Oxalobacteraceae</taxon>
        <taxon>Telluria group</taxon>
        <taxon>Duganella</taxon>
    </lineage>
</organism>
<dbReference type="SUPFAM" id="SSF47384">
    <property type="entry name" value="Homodimeric domain of signal transducing histidine kinase"/>
    <property type="match status" value="1"/>
</dbReference>
<dbReference type="CDD" id="cd06225">
    <property type="entry name" value="HAMP"/>
    <property type="match status" value="1"/>
</dbReference>
<keyword evidence="5" id="KW-0808">Transferase</keyword>
<dbReference type="FunFam" id="3.30.565.10:FF:000006">
    <property type="entry name" value="Sensor histidine kinase WalK"/>
    <property type="match status" value="1"/>
</dbReference>
<dbReference type="InterPro" id="IPR004358">
    <property type="entry name" value="Sig_transdc_His_kin-like_C"/>
</dbReference>
<dbReference type="SMART" id="SM00387">
    <property type="entry name" value="HATPase_c"/>
    <property type="match status" value="1"/>
</dbReference>
<evidence type="ECO:0000256" key="11">
    <source>
        <dbReference type="SAM" id="Phobius"/>
    </source>
</evidence>
<dbReference type="Gene3D" id="3.30.565.10">
    <property type="entry name" value="Histidine kinase-like ATPase, C-terminal domain"/>
    <property type="match status" value="1"/>
</dbReference>
<keyword evidence="8 11" id="KW-1133">Transmembrane helix</keyword>
<feature type="domain" description="Histidine kinase" evidence="12">
    <location>
        <begin position="243"/>
        <end position="458"/>
    </location>
</feature>